<keyword evidence="2" id="KW-0238">DNA-binding</keyword>
<dbReference type="InterPro" id="IPR011051">
    <property type="entry name" value="RmlC_Cupin_sf"/>
</dbReference>
<gene>
    <name evidence="5" type="ORF">QM524_21115</name>
</gene>
<evidence type="ECO:0000256" key="1">
    <source>
        <dbReference type="ARBA" id="ARBA00023015"/>
    </source>
</evidence>
<dbReference type="Gene3D" id="1.10.10.60">
    <property type="entry name" value="Homeodomain-like"/>
    <property type="match status" value="1"/>
</dbReference>
<dbReference type="InterPro" id="IPR009057">
    <property type="entry name" value="Homeodomain-like_sf"/>
</dbReference>
<dbReference type="InterPro" id="IPR047264">
    <property type="entry name" value="Cupin_HpaA-like_N"/>
</dbReference>
<dbReference type="PANTHER" id="PTHR43280">
    <property type="entry name" value="ARAC-FAMILY TRANSCRIPTIONAL REGULATOR"/>
    <property type="match status" value="1"/>
</dbReference>
<name>A0ABT6YDW0_9BACT</name>
<keyword evidence="1" id="KW-0805">Transcription regulation</keyword>
<dbReference type="InterPro" id="IPR020449">
    <property type="entry name" value="Tscrpt_reg_AraC-type_HTH"/>
</dbReference>
<sequence>MDSLKKIINFDGLYGDENGKYSSEYLFLEPISTRSKEFDWQIKPHIHLKLFQVFVVKKGSLRFTDAISEYELNAPCLMVIPAMALHGLVYHPDIEGSILTLSEKIIEDIFETSHPIWQTFEKVRIIQSFDESGTFEKMLYQLALAEYELFSENPERMMMIKACLTQFFLHIHRLATQDADLSGDSLQMAYFRKFLQNIKKSSHQKSIPDFAEDLNISAVHLNRICKAIAGKSAIELVHQHLIQEAQKYLLHTSYSISEIAYLLEFEYPNYFAKLFKKHIGLSPAEYRQVDRR</sequence>
<dbReference type="PANTHER" id="PTHR43280:SF32">
    <property type="entry name" value="TRANSCRIPTIONAL REGULATORY PROTEIN"/>
    <property type="match status" value="1"/>
</dbReference>
<proteinExistence type="predicted"/>
<comment type="caution">
    <text evidence="5">The sequence shown here is derived from an EMBL/GenBank/DDBJ whole genome shotgun (WGS) entry which is preliminary data.</text>
</comment>
<dbReference type="Proteomes" id="UP001236507">
    <property type="component" value="Unassembled WGS sequence"/>
</dbReference>
<dbReference type="Pfam" id="PF12833">
    <property type="entry name" value="HTH_18"/>
    <property type="match status" value="1"/>
</dbReference>
<dbReference type="SUPFAM" id="SSF51182">
    <property type="entry name" value="RmlC-like cupins"/>
    <property type="match status" value="1"/>
</dbReference>
<evidence type="ECO:0000313" key="5">
    <source>
        <dbReference type="EMBL" id="MDI9861735.1"/>
    </source>
</evidence>
<evidence type="ECO:0000256" key="2">
    <source>
        <dbReference type="ARBA" id="ARBA00023125"/>
    </source>
</evidence>
<feature type="domain" description="HTH araC/xylS-type" evidence="4">
    <location>
        <begin position="192"/>
        <end position="289"/>
    </location>
</feature>
<dbReference type="SUPFAM" id="SSF46689">
    <property type="entry name" value="Homeodomain-like"/>
    <property type="match status" value="1"/>
</dbReference>
<dbReference type="PRINTS" id="PR00032">
    <property type="entry name" value="HTHARAC"/>
</dbReference>
<dbReference type="EMBL" id="JASHIF010000022">
    <property type="protein sequence ID" value="MDI9861735.1"/>
    <property type="molecule type" value="Genomic_DNA"/>
</dbReference>
<evidence type="ECO:0000313" key="6">
    <source>
        <dbReference type="Proteomes" id="UP001236507"/>
    </source>
</evidence>
<evidence type="ECO:0000256" key="3">
    <source>
        <dbReference type="ARBA" id="ARBA00023163"/>
    </source>
</evidence>
<protein>
    <submittedName>
        <fullName evidence="5">Helix-turn-helix domain-containing protein</fullName>
    </submittedName>
</protein>
<dbReference type="SMART" id="SM00342">
    <property type="entry name" value="HTH_ARAC"/>
    <property type="match status" value="1"/>
</dbReference>
<accession>A0ABT6YDW0</accession>
<keyword evidence="6" id="KW-1185">Reference proteome</keyword>
<dbReference type="PROSITE" id="PS01124">
    <property type="entry name" value="HTH_ARAC_FAMILY_2"/>
    <property type="match status" value="1"/>
</dbReference>
<reference evidence="5 6" key="1">
    <citation type="submission" date="2023-05" db="EMBL/GenBank/DDBJ databases">
        <title>Novel species of genus Flectobacillus isolated from stream in China.</title>
        <authorList>
            <person name="Lu H."/>
        </authorList>
    </citation>
    <scope>NUCLEOTIDE SEQUENCE [LARGE SCALE GENOMIC DNA]</scope>
    <source>
        <strain evidence="5 6">KCTC 42575</strain>
    </source>
</reference>
<dbReference type="InterPro" id="IPR018060">
    <property type="entry name" value="HTH_AraC"/>
</dbReference>
<evidence type="ECO:0000259" key="4">
    <source>
        <dbReference type="PROSITE" id="PS01124"/>
    </source>
</evidence>
<dbReference type="RefSeq" id="WP_283346098.1">
    <property type="nucleotide sequence ID" value="NZ_JASHIF010000022.1"/>
</dbReference>
<organism evidence="5 6">
    <name type="scientific">Flectobacillus roseus</name>
    <dbReference type="NCBI Taxonomy" id="502259"/>
    <lineage>
        <taxon>Bacteria</taxon>
        <taxon>Pseudomonadati</taxon>
        <taxon>Bacteroidota</taxon>
        <taxon>Cytophagia</taxon>
        <taxon>Cytophagales</taxon>
        <taxon>Flectobacillaceae</taxon>
        <taxon>Flectobacillus</taxon>
    </lineage>
</organism>
<keyword evidence="3" id="KW-0804">Transcription</keyword>
<dbReference type="CDD" id="cd06999">
    <property type="entry name" value="cupin_HpaA-like_N"/>
    <property type="match status" value="1"/>
</dbReference>